<reference evidence="11 12" key="1">
    <citation type="journal article" date="2011" name="Front. Microbiol.">
        <title>Genomic signatures of strain selection and enhancement in Bacillus atrophaeus var. globigii, a historical biowarfare simulant.</title>
        <authorList>
            <person name="Gibbons H.S."/>
            <person name="Broomall S.M."/>
            <person name="McNew L.A."/>
            <person name="Daligault H."/>
            <person name="Chapman C."/>
            <person name="Bruce D."/>
            <person name="Karavis M."/>
            <person name="Krepps M."/>
            <person name="McGregor P.A."/>
            <person name="Hong C."/>
            <person name="Park K.H."/>
            <person name="Akmal A."/>
            <person name="Feldman A."/>
            <person name="Lin J.S."/>
            <person name="Chang W.E."/>
            <person name="Higgs B.W."/>
            <person name="Demirev P."/>
            <person name="Lindquist J."/>
            <person name="Liem A."/>
            <person name="Fochler E."/>
            <person name="Read T.D."/>
            <person name="Tapia R."/>
            <person name="Johnson S."/>
            <person name="Bishop-Lilly K.A."/>
            <person name="Detter C."/>
            <person name="Han C."/>
            <person name="Sozhamannan S."/>
            <person name="Rosenzweig C.N."/>
            <person name="Skowronski E.W."/>
        </authorList>
    </citation>
    <scope>NUCLEOTIDE SEQUENCE [LARGE SCALE GENOMIC DNA]</scope>
    <source>
        <strain evidence="11 12">MLST1</strain>
    </source>
</reference>
<dbReference type="GO" id="GO:0071978">
    <property type="term" value="P:bacterial-type flagellum-dependent swarming motility"/>
    <property type="evidence" value="ECO:0007669"/>
    <property type="project" value="TreeGrafter"/>
</dbReference>
<keyword evidence="4" id="KW-1003">Cell membrane</keyword>
<evidence type="ECO:0000256" key="7">
    <source>
        <dbReference type="ARBA" id="ARBA00022779"/>
    </source>
</evidence>
<dbReference type="InterPro" id="IPR005503">
    <property type="entry name" value="FliL"/>
</dbReference>
<dbReference type="OrthoDB" id="5829285at2"/>
<keyword evidence="11" id="KW-0282">Flagellum</keyword>
<dbReference type="AlphaFoldDB" id="A0A432W4S9"/>
<keyword evidence="6 10" id="KW-0812">Transmembrane</keyword>
<evidence type="ECO:0000256" key="9">
    <source>
        <dbReference type="ARBA" id="ARBA00023136"/>
    </source>
</evidence>
<evidence type="ECO:0000256" key="3">
    <source>
        <dbReference type="ARBA" id="ARBA00008281"/>
    </source>
</evidence>
<evidence type="ECO:0000256" key="2">
    <source>
        <dbReference type="ARBA" id="ARBA00004162"/>
    </source>
</evidence>
<keyword evidence="7 10" id="KW-0283">Flagellar rotation</keyword>
<name>A0A432W4S9_9GAMM</name>
<keyword evidence="11" id="KW-0969">Cilium</keyword>
<evidence type="ECO:0000256" key="10">
    <source>
        <dbReference type="RuleBase" id="RU364125"/>
    </source>
</evidence>
<sequence length="172" mass="18699">MAAEPEEQQAVVGIKQNKKKILIIAGAVTAAVIVIIVGLWLLTGGEEVDTGSASGEEQERRVDDAGAAYYVAMPRDFIFNVPGAQRDRVVQISVQLMVRGSRNEELAQRNIPLIEGSLLQIFSTGTAERLSTPEGKREIRVQAREATQEAMREATNGSAVVEEVLFTGFVMQ</sequence>
<accession>A0A432W4S9</accession>
<keyword evidence="10" id="KW-0997">Cell inner membrane</keyword>
<dbReference type="EMBL" id="PIPL01000002">
    <property type="protein sequence ID" value="RUO24511.1"/>
    <property type="molecule type" value="Genomic_DNA"/>
</dbReference>
<dbReference type="RefSeq" id="WP_126804212.1">
    <property type="nucleotide sequence ID" value="NZ_PIPL01000002.1"/>
</dbReference>
<dbReference type="Pfam" id="PF03748">
    <property type="entry name" value="FliL"/>
    <property type="match status" value="1"/>
</dbReference>
<dbReference type="Proteomes" id="UP000288293">
    <property type="component" value="Unassembled WGS sequence"/>
</dbReference>
<evidence type="ECO:0000256" key="1">
    <source>
        <dbReference type="ARBA" id="ARBA00002254"/>
    </source>
</evidence>
<keyword evidence="12" id="KW-1185">Reference proteome</keyword>
<dbReference type="PANTHER" id="PTHR35091:SF2">
    <property type="entry name" value="FLAGELLAR PROTEIN FLIL"/>
    <property type="match status" value="1"/>
</dbReference>
<keyword evidence="8 10" id="KW-1133">Transmembrane helix</keyword>
<proteinExistence type="inferred from homology"/>
<protein>
    <recommendedName>
        <fullName evidence="10">Flagellar protein FliL</fullName>
    </recommendedName>
</protein>
<keyword evidence="11" id="KW-0966">Cell projection</keyword>
<dbReference type="GO" id="GO:0005886">
    <property type="term" value="C:plasma membrane"/>
    <property type="evidence" value="ECO:0007669"/>
    <property type="project" value="UniProtKB-SubCell"/>
</dbReference>
<feature type="transmembrane region" description="Helical" evidence="10">
    <location>
        <begin position="21"/>
        <end position="42"/>
    </location>
</feature>
<keyword evidence="5 10" id="KW-0145">Chemotaxis</keyword>
<comment type="caution">
    <text evidence="11">The sequence shown here is derived from an EMBL/GenBank/DDBJ whole genome shotgun (WGS) entry which is preliminary data.</text>
</comment>
<evidence type="ECO:0000313" key="12">
    <source>
        <dbReference type="Proteomes" id="UP000288293"/>
    </source>
</evidence>
<keyword evidence="9 10" id="KW-0472">Membrane</keyword>
<evidence type="ECO:0000256" key="8">
    <source>
        <dbReference type="ARBA" id="ARBA00022989"/>
    </source>
</evidence>
<evidence type="ECO:0000313" key="11">
    <source>
        <dbReference type="EMBL" id="RUO24511.1"/>
    </source>
</evidence>
<dbReference type="PANTHER" id="PTHR35091">
    <property type="entry name" value="FLAGELLAR PROTEIN FLIL"/>
    <property type="match status" value="1"/>
</dbReference>
<comment type="function">
    <text evidence="1 10">Controls the rotational direction of flagella during chemotaxis.</text>
</comment>
<dbReference type="NCBIfam" id="NF004285">
    <property type="entry name" value="PRK05696.1"/>
    <property type="match status" value="1"/>
</dbReference>
<comment type="similarity">
    <text evidence="3 10">Belongs to the FliL family.</text>
</comment>
<dbReference type="GO" id="GO:0009425">
    <property type="term" value="C:bacterial-type flagellum basal body"/>
    <property type="evidence" value="ECO:0007669"/>
    <property type="project" value="InterPro"/>
</dbReference>
<gene>
    <name evidence="11" type="primary">fliL</name>
    <name evidence="11" type="ORF">CWE09_11715</name>
</gene>
<comment type="subcellular location">
    <subcellularLocation>
        <location evidence="10">Cell inner membrane</location>
    </subcellularLocation>
    <subcellularLocation>
        <location evidence="2">Cell membrane</location>
        <topology evidence="2">Single-pass membrane protein</topology>
    </subcellularLocation>
</comment>
<evidence type="ECO:0000256" key="5">
    <source>
        <dbReference type="ARBA" id="ARBA00022500"/>
    </source>
</evidence>
<evidence type="ECO:0000256" key="6">
    <source>
        <dbReference type="ARBA" id="ARBA00022692"/>
    </source>
</evidence>
<organism evidence="11 12">
    <name type="scientific">Aliidiomarina minuta</name>
    <dbReference type="NCBI Taxonomy" id="880057"/>
    <lineage>
        <taxon>Bacteria</taxon>
        <taxon>Pseudomonadati</taxon>
        <taxon>Pseudomonadota</taxon>
        <taxon>Gammaproteobacteria</taxon>
        <taxon>Alteromonadales</taxon>
        <taxon>Idiomarinaceae</taxon>
        <taxon>Aliidiomarina</taxon>
    </lineage>
</organism>
<evidence type="ECO:0000256" key="4">
    <source>
        <dbReference type="ARBA" id="ARBA00022475"/>
    </source>
</evidence>
<dbReference type="GO" id="GO:0006935">
    <property type="term" value="P:chemotaxis"/>
    <property type="evidence" value="ECO:0007669"/>
    <property type="project" value="UniProtKB-KW"/>
</dbReference>